<feature type="non-terminal residue" evidence="1">
    <location>
        <position position="32"/>
    </location>
</feature>
<dbReference type="AlphaFoldDB" id="A0A392RRT7"/>
<evidence type="ECO:0000313" key="2">
    <source>
        <dbReference type="Proteomes" id="UP000265520"/>
    </source>
</evidence>
<proteinExistence type="predicted"/>
<keyword evidence="2" id="KW-1185">Reference proteome</keyword>
<evidence type="ECO:0000313" key="1">
    <source>
        <dbReference type="EMBL" id="MCI39358.1"/>
    </source>
</evidence>
<protein>
    <submittedName>
        <fullName evidence="1">Uncharacterized protein</fullName>
    </submittedName>
</protein>
<sequence length="32" mass="3738">MSKISRKIHSEEQVHIAVEKNEITVETEEELT</sequence>
<comment type="caution">
    <text evidence="1">The sequence shown here is derived from an EMBL/GenBank/DDBJ whole genome shotgun (WGS) entry which is preliminary data.</text>
</comment>
<accession>A0A392RRT7</accession>
<organism evidence="1 2">
    <name type="scientific">Trifolium medium</name>
    <dbReference type="NCBI Taxonomy" id="97028"/>
    <lineage>
        <taxon>Eukaryota</taxon>
        <taxon>Viridiplantae</taxon>
        <taxon>Streptophyta</taxon>
        <taxon>Embryophyta</taxon>
        <taxon>Tracheophyta</taxon>
        <taxon>Spermatophyta</taxon>
        <taxon>Magnoliopsida</taxon>
        <taxon>eudicotyledons</taxon>
        <taxon>Gunneridae</taxon>
        <taxon>Pentapetalae</taxon>
        <taxon>rosids</taxon>
        <taxon>fabids</taxon>
        <taxon>Fabales</taxon>
        <taxon>Fabaceae</taxon>
        <taxon>Papilionoideae</taxon>
        <taxon>50 kb inversion clade</taxon>
        <taxon>NPAAA clade</taxon>
        <taxon>Hologalegina</taxon>
        <taxon>IRL clade</taxon>
        <taxon>Trifolieae</taxon>
        <taxon>Trifolium</taxon>
    </lineage>
</organism>
<name>A0A392RRT7_9FABA</name>
<dbReference type="EMBL" id="LXQA010266602">
    <property type="protein sequence ID" value="MCI39358.1"/>
    <property type="molecule type" value="Genomic_DNA"/>
</dbReference>
<reference evidence="1 2" key="1">
    <citation type="journal article" date="2018" name="Front. Plant Sci.">
        <title>Red Clover (Trifolium pratense) and Zigzag Clover (T. medium) - A Picture of Genomic Similarities and Differences.</title>
        <authorList>
            <person name="Dluhosova J."/>
            <person name="Istvanek J."/>
            <person name="Nedelnik J."/>
            <person name="Repkova J."/>
        </authorList>
    </citation>
    <scope>NUCLEOTIDE SEQUENCE [LARGE SCALE GENOMIC DNA]</scope>
    <source>
        <strain evidence="2">cv. 10/8</strain>
        <tissue evidence="1">Leaf</tissue>
    </source>
</reference>
<dbReference type="Proteomes" id="UP000265520">
    <property type="component" value="Unassembled WGS sequence"/>
</dbReference>